<dbReference type="STRING" id="451379.A0A0N5AKD1"/>
<protein>
    <submittedName>
        <fullName evidence="4">CARD domain-containing protein</fullName>
    </submittedName>
</protein>
<dbReference type="Gene3D" id="3.40.50.300">
    <property type="entry name" value="P-loop containing nucleotide triphosphate hydrolases"/>
    <property type="match status" value="1"/>
</dbReference>
<dbReference type="PANTHER" id="PTHR22845:SF5">
    <property type="entry name" value="APOPTOTIC PROTEASE-ACTIVATING FACTOR 1"/>
    <property type="match status" value="1"/>
</dbReference>
<dbReference type="Gene3D" id="1.10.10.10">
    <property type="entry name" value="Winged helix-like DNA-binding domain superfamily/Winged helix DNA-binding domain"/>
    <property type="match status" value="1"/>
</dbReference>
<organism evidence="3 4">
    <name type="scientific">Syphacia muris</name>
    <dbReference type="NCBI Taxonomy" id="451379"/>
    <lineage>
        <taxon>Eukaryota</taxon>
        <taxon>Metazoa</taxon>
        <taxon>Ecdysozoa</taxon>
        <taxon>Nematoda</taxon>
        <taxon>Chromadorea</taxon>
        <taxon>Rhabditida</taxon>
        <taxon>Spirurina</taxon>
        <taxon>Oxyuridomorpha</taxon>
        <taxon>Oxyuroidea</taxon>
        <taxon>Oxyuridae</taxon>
        <taxon>Syphacia</taxon>
    </lineage>
</organism>
<evidence type="ECO:0000313" key="3">
    <source>
        <dbReference type="Proteomes" id="UP000046393"/>
    </source>
</evidence>
<dbReference type="GO" id="GO:0042981">
    <property type="term" value="P:regulation of apoptotic process"/>
    <property type="evidence" value="ECO:0007669"/>
    <property type="project" value="InterPro"/>
</dbReference>
<dbReference type="SUPFAM" id="SSF52540">
    <property type="entry name" value="P-loop containing nucleoside triphosphate hydrolases"/>
    <property type="match status" value="1"/>
</dbReference>
<accession>A0A0N5AKD1</accession>
<dbReference type="InterPro" id="IPR027417">
    <property type="entry name" value="P-loop_NTPase"/>
</dbReference>
<dbReference type="GO" id="GO:0005829">
    <property type="term" value="C:cytosol"/>
    <property type="evidence" value="ECO:0007669"/>
    <property type="project" value="UniProtKB-ARBA"/>
</dbReference>
<dbReference type="SMART" id="SM00114">
    <property type="entry name" value="CARD"/>
    <property type="match status" value="1"/>
</dbReference>
<dbReference type="WBParaSite" id="SMUV_0000494901-mRNA-1">
    <property type="protein sequence ID" value="SMUV_0000494901-mRNA-1"/>
    <property type="gene ID" value="SMUV_0000494901"/>
</dbReference>
<dbReference type="Pfam" id="PF00619">
    <property type="entry name" value="CARD"/>
    <property type="match status" value="1"/>
</dbReference>
<evidence type="ECO:0000313" key="4">
    <source>
        <dbReference type="WBParaSite" id="SMUV_0000494901-mRNA-1"/>
    </source>
</evidence>
<dbReference type="PANTHER" id="PTHR22845">
    <property type="entry name" value="APOPTOTIC PROTEASE-ACTIVATING FACTOR 1"/>
    <property type="match status" value="1"/>
</dbReference>
<dbReference type="Pfam" id="PF00931">
    <property type="entry name" value="NB-ARC"/>
    <property type="match status" value="1"/>
</dbReference>
<dbReference type="Proteomes" id="UP000046393">
    <property type="component" value="Unplaced"/>
</dbReference>
<dbReference type="AlphaFoldDB" id="A0A0N5AKD1"/>
<dbReference type="InterPro" id="IPR002182">
    <property type="entry name" value="NB-ARC"/>
</dbReference>
<dbReference type="SUPFAM" id="SSF47986">
    <property type="entry name" value="DEATH domain"/>
    <property type="match status" value="1"/>
</dbReference>
<dbReference type="GO" id="GO:0006915">
    <property type="term" value="P:apoptotic process"/>
    <property type="evidence" value="ECO:0007669"/>
    <property type="project" value="UniProtKB-KW"/>
</dbReference>
<proteinExistence type="predicted"/>
<dbReference type="InterPro" id="IPR011029">
    <property type="entry name" value="DEATH-like_dom_sf"/>
</dbReference>
<reference evidence="4" key="1">
    <citation type="submission" date="2017-02" db="UniProtKB">
        <authorList>
            <consortium name="WormBaseParasite"/>
        </authorList>
    </citation>
    <scope>IDENTIFICATION</scope>
</reference>
<evidence type="ECO:0000256" key="1">
    <source>
        <dbReference type="ARBA" id="ARBA00022703"/>
    </source>
</evidence>
<dbReference type="Gene3D" id="1.10.533.10">
    <property type="entry name" value="Death Domain, Fas"/>
    <property type="match status" value="1"/>
</dbReference>
<dbReference type="GO" id="GO:0043531">
    <property type="term" value="F:ADP binding"/>
    <property type="evidence" value="ECO:0007669"/>
    <property type="project" value="InterPro"/>
</dbReference>
<evidence type="ECO:0000259" key="2">
    <source>
        <dbReference type="SMART" id="SM00114"/>
    </source>
</evidence>
<dbReference type="InterPro" id="IPR001315">
    <property type="entry name" value="CARD"/>
</dbReference>
<keyword evidence="3" id="KW-1185">Reference proteome</keyword>
<dbReference type="InterPro" id="IPR036388">
    <property type="entry name" value="WH-like_DNA-bd_sf"/>
</dbReference>
<feature type="domain" description="CARD" evidence="2">
    <location>
        <begin position="2"/>
        <end position="89"/>
    </location>
</feature>
<name>A0A0N5AKD1_9BILA</name>
<sequence>MLLENDCKALAVSMEALLRDFEPTEALPYMEAADIFNDDHVEALTKLNRRTLRVQQFLRIYRQKADNLEPLIKFFVDNKQSHLASLIEKNRNIKVDDRPIPSEDRLIMRLLESGIPVQCKNHVNREELLVSLKDTLINLASEDHFWLVIHGMPGCGKSCLAADIFSNYPELFRYYENVYWISGDSCKTVDALPSFYGNFSTIISDAIMLTGKEQPENLNAQVRLALLEKPNSLFILDNIIFEECVRWFDQLRCRILVTSRNVDIFQASNAKVVLFPMTATRSGFTLKEMSDFFSETHPVNDCTVFKEKSDLYERVHLVTCGLPALVNIMSVLSRNSLERLYWLCVKMDLHTIQALDCITCYRYSNLARAFNDSFNLLRETEKHVLLSIALFPPNTWVPVQVIDFMAPIDVCGSRETIFETLQVLETLAKRSMIEERQFIDGDGCPYEYLIHPLTANFLCTFINNEFLKGRNLLISRIESYLNSAKPRIGYQRVKKFYETMKPRLIDDSIGFYHGFTSRDNSDKTEIYLNYSDLDFKPCSLL</sequence>
<keyword evidence="1" id="KW-0053">Apoptosis</keyword>